<dbReference type="InterPro" id="IPR001242">
    <property type="entry name" value="Condensation_dom"/>
</dbReference>
<keyword evidence="3" id="KW-0436">Ligase</keyword>
<feature type="domain" description="Carrier" evidence="4">
    <location>
        <begin position="3992"/>
        <end position="4069"/>
    </location>
</feature>
<comment type="caution">
    <text evidence="5">The sequence shown here is derived from an EMBL/GenBank/DDBJ whole genome shotgun (WGS) entry which is preliminary data.</text>
</comment>
<dbReference type="PROSITE" id="PS00012">
    <property type="entry name" value="PHOSPHOPANTETHEINE"/>
    <property type="match status" value="5"/>
</dbReference>
<evidence type="ECO:0000256" key="2">
    <source>
        <dbReference type="ARBA" id="ARBA00022553"/>
    </source>
</evidence>
<dbReference type="CDD" id="cd19542">
    <property type="entry name" value="CT_NRPS-like"/>
    <property type="match status" value="1"/>
</dbReference>
<dbReference type="InterPro" id="IPR036736">
    <property type="entry name" value="ACP-like_sf"/>
</dbReference>
<dbReference type="SUPFAM" id="SSF47336">
    <property type="entry name" value="ACP-like"/>
    <property type="match status" value="4"/>
</dbReference>
<dbReference type="GO" id="GO:0005737">
    <property type="term" value="C:cytoplasm"/>
    <property type="evidence" value="ECO:0007669"/>
    <property type="project" value="TreeGrafter"/>
</dbReference>
<dbReference type="GO" id="GO:0044550">
    <property type="term" value="P:secondary metabolite biosynthetic process"/>
    <property type="evidence" value="ECO:0007669"/>
    <property type="project" value="TreeGrafter"/>
</dbReference>
<dbReference type="EMBL" id="NPHW01002818">
    <property type="protein sequence ID" value="OXV10693.1"/>
    <property type="molecule type" value="Genomic_DNA"/>
</dbReference>
<dbReference type="InterPro" id="IPR020806">
    <property type="entry name" value="PKS_PP-bd"/>
</dbReference>
<reference evidence="5 6" key="1">
    <citation type="journal article" date="2015" name="Environ. Microbiol.">
        <title>Metagenome sequence of Elaphomyces granulatus from sporocarp tissue reveals Ascomycota ectomycorrhizal fingerprints of genome expansion and a Proteobacteria-rich microbiome.</title>
        <authorList>
            <person name="Quandt C.A."/>
            <person name="Kohler A."/>
            <person name="Hesse C.N."/>
            <person name="Sharpton T.J."/>
            <person name="Martin F."/>
            <person name="Spatafora J.W."/>
        </authorList>
    </citation>
    <scope>NUCLEOTIDE SEQUENCE [LARGE SCALE GENOMIC DNA]</scope>
    <source>
        <strain evidence="5 6">OSC145934</strain>
    </source>
</reference>
<dbReference type="GO" id="GO:0043041">
    <property type="term" value="P:amino acid activation for nonribosomal peptide biosynthetic process"/>
    <property type="evidence" value="ECO:0007669"/>
    <property type="project" value="TreeGrafter"/>
</dbReference>
<dbReference type="InterPro" id="IPR010071">
    <property type="entry name" value="AA_adenyl_dom"/>
</dbReference>
<dbReference type="Pfam" id="PF00550">
    <property type="entry name" value="PP-binding"/>
    <property type="match status" value="5"/>
</dbReference>
<dbReference type="PROSITE" id="PS50075">
    <property type="entry name" value="CARRIER"/>
    <property type="match status" value="4"/>
</dbReference>
<dbReference type="InterPro" id="IPR009081">
    <property type="entry name" value="PP-bd_ACP"/>
</dbReference>
<dbReference type="GO" id="GO:0031177">
    <property type="term" value="F:phosphopantetheine binding"/>
    <property type="evidence" value="ECO:0007669"/>
    <property type="project" value="InterPro"/>
</dbReference>
<dbReference type="Gene3D" id="3.40.50.12780">
    <property type="entry name" value="N-terminal domain of ligase-like"/>
    <property type="match status" value="5"/>
</dbReference>
<evidence type="ECO:0000256" key="1">
    <source>
        <dbReference type="ARBA" id="ARBA00022450"/>
    </source>
</evidence>
<dbReference type="InterPro" id="IPR006162">
    <property type="entry name" value="Ppantetheine_attach_site"/>
</dbReference>
<dbReference type="InterPro" id="IPR042099">
    <property type="entry name" value="ANL_N_sf"/>
</dbReference>
<dbReference type="Gene3D" id="3.30.559.30">
    <property type="entry name" value="Nonribosomal peptide synthetase, condensation domain"/>
    <property type="match status" value="6"/>
</dbReference>
<dbReference type="Pfam" id="PF00668">
    <property type="entry name" value="Condensation"/>
    <property type="match status" value="5"/>
</dbReference>
<dbReference type="SUPFAM" id="SSF56801">
    <property type="entry name" value="Acetyl-CoA synthetase-like"/>
    <property type="match status" value="5"/>
</dbReference>
<dbReference type="Gene3D" id="1.10.1200.10">
    <property type="entry name" value="ACP-like"/>
    <property type="match status" value="5"/>
</dbReference>
<proteinExistence type="predicted"/>
<feature type="domain" description="Carrier" evidence="4">
    <location>
        <begin position="783"/>
        <end position="861"/>
    </location>
</feature>
<evidence type="ECO:0000313" key="6">
    <source>
        <dbReference type="Proteomes" id="UP000243515"/>
    </source>
</evidence>
<gene>
    <name evidence="5" type="ORF">Egran_01550</name>
</gene>
<dbReference type="GO" id="GO:0016874">
    <property type="term" value="F:ligase activity"/>
    <property type="evidence" value="ECO:0007669"/>
    <property type="project" value="UniProtKB-KW"/>
</dbReference>
<dbReference type="FunFam" id="3.30.559.30:FF:000003">
    <property type="entry name" value="Nonribosomal peptide synthase SidD"/>
    <property type="match status" value="4"/>
</dbReference>
<dbReference type="InterPro" id="IPR020845">
    <property type="entry name" value="AMP-binding_CS"/>
</dbReference>
<dbReference type="InterPro" id="IPR045851">
    <property type="entry name" value="AMP-bd_C_sf"/>
</dbReference>
<dbReference type="Gene3D" id="3.30.300.30">
    <property type="match status" value="5"/>
</dbReference>
<feature type="domain" description="Carrier" evidence="4">
    <location>
        <begin position="5080"/>
        <end position="5156"/>
    </location>
</feature>
<dbReference type="CDD" id="cd05918">
    <property type="entry name" value="A_NRPS_SidN3_like"/>
    <property type="match status" value="5"/>
</dbReference>
<feature type="domain" description="Carrier" evidence="4">
    <location>
        <begin position="1866"/>
        <end position="1942"/>
    </location>
</feature>
<dbReference type="Proteomes" id="UP000243515">
    <property type="component" value="Unassembled WGS sequence"/>
</dbReference>
<dbReference type="PANTHER" id="PTHR45527">
    <property type="entry name" value="NONRIBOSOMAL PEPTIDE SYNTHETASE"/>
    <property type="match status" value="1"/>
</dbReference>
<dbReference type="FunFam" id="3.40.50.12780:FF:000014">
    <property type="entry name" value="Nonribosomal peptide synthetase 1"/>
    <property type="match status" value="5"/>
</dbReference>
<dbReference type="FunFam" id="3.30.300.30:FF:000015">
    <property type="entry name" value="Nonribosomal peptide synthase SidD"/>
    <property type="match status" value="5"/>
</dbReference>
<dbReference type="NCBIfam" id="NF003417">
    <property type="entry name" value="PRK04813.1"/>
    <property type="match status" value="5"/>
</dbReference>
<dbReference type="InterPro" id="IPR000873">
    <property type="entry name" value="AMP-dep_synth/lig_dom"/>
</dbReference>
<dbReference type="InterPro" id="IPR023213">
    <property type="entry name" value="CAT-like_dom_sf"/>
</dbReference>
<protein>
    <recommendedName>
        <fullName evidence="4">Carrier domain-containing protein</fullName>
    </recommendedName>
</protein>
<sequence>MEEVELCLFPALNDRQQGVKELSSVEVDSQAVRSAFGSCERLGISFNVLLEAIWSLVLYHFTGLDNVRFASEVVVVSSSGALALDSVLCSIDISKVTAVSELLDSGGERKKSRTSSPITEDLNGSFNSGIIVKYLANDNTKEHPLIGSESVDYEAFSTSPEVSLEAEVGGQLPRLLLRYCTSLLCTSQSQNVADTVAQVMTSIIHDPQQSLQELELCGPRQLKKIVFWNSMIPTLSLEECVHDLIVRECLKHPERLAIHAWDGELTYHQLDKLSTKLARTLATITTIHQTFVPLCFDKSMWTVVAMMGVMKAGGAFVLLDTSQPVKRLQAICQMVSAKIILSSNQNLPLSTKLAPTVLEIKDALAYSQLNTEVMKTPNVKPSDAVYAVFTSGSTGEPKCIIIDHAAYCTSAKAHSEPLYLDHTSRVLQFSSYTFDVSISDHLSTLITGGCICVPSQDERHGDIAGAINRMHINWAHLTPSVARLLQDYDLPTLKTLVLIGEPMNETDIATWATKLRLICSYGPAECSVVSAIQSEIGIGSDPANIGRPVGCTCWIVNQSLNKLSPIGAVGELVIQGPIVARGYLNDSEKTRTAFFENPPWLPHYTSDFCHRLYKTGDMVQYNSDGTLRFIGRKDTQVKLHGQRIELGEIEHRLRQITRGVQDVVVDIVLPYHGAPNSALAAFLWMREGLDGISLPFAGGSEEPIFAAVSKQFRTEITRLKGELKDLLPSYMIPAIFIPVKSIPLTKSGKTNRKQLRARTARFPQWAFTAYFLSDDLRKRPPKTAMEKELQRLIAEVLKLNREDLSVGDVNVDDNFFTLGGDSLSAIRLVTKAREHQLHLTVSTIFEYPEISRLAPRIHVRPNTTSATGSIPAFSLLPSNSEAREKVFDFAQRYYGLEEYQIEDIYPCTPTQEGLIAHTAKKAGSYISQFTYELPEDIDLSRFRKAWKTTVDANPILRTRIIHTSEGAFQVVVKGEISWTTPDNVDDYLACEVAESMPLGGPLLLLALGQRPPAARYLVLTLHHALYDGWSLPLILEQVEAAYQGAMLRERNFKGFINYIKGIDLFAAAEFWHSQFKDLDKSVFPALPSSAYMPVTNASVTYSTPLHMEMGVGMAFTISTILRLAWSIVISQYIGSSDVTFGVTLSGRAAPVEDVEWLTGPTITTVPLRIQLQSEQDIGEMLQSIQSQMTTLIPFEQIGLQKISLLGEEAAAACRFRSLLVVDPPPLNRKGERLMQQVSGIYGDQGDPDHYALIISCNVHGSNLNIHAAFDNHVIEEPQTQRILQQFSHIVHQIVRNPSLRLHELDLISAEDSAWLGLQNLNVPRKLNHCVHDLIRQRCIAQPHVQAICAWDGSMSYKELDQLSYALAIRLMKAGVVPDMFVPLCFEKSKWTTVAILGVMKSGGAFVLLDMSHPVHRLQTICRDLGATVTVSSPQWKTLSEMLAKQSLILAENTLCLETNEQWVPSMVKSHHAAYAVFTSGSTGKPKGIVIDHGAYCSSAIYHGPSLRIHRETRVLQFSRYAFDTSISDQLTTLIAGGCVCVPSETDLYNDITQTARQLQATHVEMTPSVARTLKPGDIPSLTTLVLSGEAMSHTDTDMWMDHVTVINSYGPAECSVTTTAHVLTDAMVCDPLCIGFPTGAVCWVVDQSNHNKLLPVGAIGELLIEGPIVGRGYLDDVERTEAAFVENPVWLTRFQSEGICRMYKTGDLVRFQTDGSLRFIGRKDRQVKLRGQRIELGEVEYYIRRHFQHLVEVIAEVVVGPQPDASPVLIAFIAEKNQPLKIGLGNYEEKQLLLDPTDIFRREAAEITAALLGTLPRYMVPSVFLPLGFVPFNRSGKIDRERLRKQSASLPRSALAAYASPNTKQCPLTPTEIVLCRLAASVLTLDFHDVGVNDSFFQLGADSIAAMRLVGLARDGGFQLSVADVFRHPRLCDLAGSMCENSQQDLKMIEPFSLLSGSLHDREESFRAIVDQCGVSIDQIEDIYPCTPLQEGLIALTTKKAESYIGQFTYELPGIDLNRFRQAWKTTLDANPILRTRIIQHPLKGMLQVVIKEDFGGIPLSNWDTLEDYITRDAAESMPLGGPLLRLALVPHSSSSSSVYFTLTIHHALYDGWSLSLILSQLEAAYKGVPLNGLIRQSPFNAFIDYIQRIDQSAAVEFWKSQFTGLNRATFPALPSATYIPTATASLTYSIPLVQSFKRDFTISTVVKLAWANLVFHYTGENDIVFGVTVAGRSAPLKGIESITGPVIATVPLRFQLQPSKCVAHALQNLQDQMLAVIPYEQMGLQNIAMLSEDAAAACQFQTLLVIQPPSEKPSGVFIPNPQASKEDADSDHYALTVTCTVEKDSLELYALFDPRVIDQAQMQRIMIHFSHIVNRLLLNPELTLEDISIIGPDDQAQLRQWNGQVPEPIDYCVHDLIRQQCLLQPFAQAICAWDGNFTYSELDELSSALAMHLLEKLDPKPDMFIPLFFEKSKWTTVAMLGVVKAGGAFVLLDSSYPVAYLQRICQEINGQVIMTSAKNAHLATQLCPNTVIVDGSLDAYYPPWTHQIAQPNSALYIAFTSGSTGNPKGVIIEHKAFCTSMKAHSAAMALTNQSRALQFASYAFDASIIESLSVLFSGGCICVPSDTDRHAIPESIAHLQVNWVCITPSVLRTLSPEEIPSVKTVVLVGEAISAADIARWTNHVQLAGGYGPAECAAISSVQPQFGPEMEPNRLGNPTGCVFWIVDRHDHNKLLPIGAMGELLIEGTILGREYLNDPRKTESSFIHNQTWLQDYRASFGVRLYKTGDLAQYNCADGTVKFIGRADTQVKLRGQRIELNGIEGLIAQYYPSLKAAVVEVVRLEGERQVLIAFLWTGNNNSDNTNLQQAEKRANPTYLFEKRTEQFETMALDIESRLRDVFPRHMIPSIYIPLKFLPLTKSGKTDRRRLKEQAAMLSETEWSTYMIAESKKQVLPSTPMERMLQDLIAQTLSVERSYIGINDNFFRLGGDSISVMRLIQAFSLLSDKSHQYMGDLIHTAATQCGIKADDIEDIYPCTPMQEGLMALTTKTGSYICQFTYELSADININRFFQAWKATLKANPILRTRIIQAPKGTFQVVIKDDIDVIITDDLNEYLTRDTAESMNLGDRLLRLALVQLSGNRHTRHFILTMHHALYDGWSLPLVLDQVQLAYRGDSLPERDFKGFVNYIKNLDTLAATEFWRSQFTDLNAPIFPAGSLHSVTDIHPKKSSCSYFTPLPDQSTSDFTIATLIKLAWALLLSQYTGENDVVFGLVTSGRSAPLTGIEQITGPTIATIPLRIQLELHRSISHALRKVQEQAAALIPHEHIGLQTIALLGEDAATACQFQNLLVIHPVSEHQNTDIFKIRPQGYDDEAGPDDYPLIVSCNLQRSSLDIHISFHEHVLDTNQIERILQQFSHTICYLLENPDHLLSEISVSQADSRNLRLWNGTPPESVDYCVHDLIKRHSLTQPTAPAVCAWDGNFTYGELDELSSAVATHLWEHSVQPDTFVPLCFEKSKWTIVAMLGVLKAGGAFVLLDSSYPLVYLRSSCQECRAHVVVTSKMNLQLARQLAQNVVAVDETLVPLHGPWTPGPTQTWIPEQAQPNNALYVTFTSGSTGKPKGVVVEHRAFCASMMAHTAAFFLDHNSRALQFASYAFDATIIETLSVLYVRGCICIPSNLERQNALPESIGRLDVNWVCLTPSVIRLMSSPREIPTVKTVVLVGEPISQVDIARWADIQLVGGYGPAECAAISAVQTFNRDTDPHQLGYPTSCRFWIVDRYNHDRLVPIGAIGELLLEGSILGREYLNDLPRTEMSFIYDPVWLQNYRPRGVRLYKTGDLVQYNSDGTLKFIGRADTQVKLRGQRIELDAIESFVREYVSSLMAVVVEVLRLPDSGRQVLVAFLWLGNSDGDDNDAKGPQLFDERTEQFESVVLGIESQLQKVLPRHMIPSAYIPLRLLPLTKTGKTDRRRLRNQAISEIDKSTYIIPQTKKQMPSTPMEKIFHTLVAGVLDLRPETIGINDDFFRLGGDSLAAMKLVVIAREEHGVHLTVSDIFRHRTLSKLITMSSTECNGDKEKQAISPFSLLFGTEDDRNEVITAAIAQCKVRLDQIEDIYPCTPLQEGLIALTAKTAGSYIGQFTCELPSQVNLDHFRQAWQDTIDANPILRTHIIQTTTQGMFQAVIKGEISWKTREGFSENENHEYVTRDGDESMHLGGPLLRLALAQRPRASGCSWSFILTIHHALYDGWSLPLILGQVENAYNSVPLPNKPFNRFIDYIMKMDSTATANFWRTQFANFNATVFPALPAANYVPVINSSLVHSIPIPIKRDEATVTMSMVIRLAWAISQSQYTASDDVIFGVIVNGRAAPVEEIEKMTGPTIATIPLRIKVQSQKPINEMLRSIHDQASAMIPFEQTGLQNIAHFGPESDAACRFQTLLVTQPPSEESNFIGSIGGFKGRAAVDNYALNISCTLQKGHVDIHATFDDHILDMAEMRRILHHFSHITKQILLQPDLRLESIIMISPEDLDQVWRWNKDLPRQVDCCVHDLICQQALNQPNAPAVCSWDGDLTYKELDDLSSTMAVSLASHGIGPEIFVPLCFEKSKWMTVAILAVMKAGGAYVPLDPSQPLKRLQGICRKVSANVIVSSTQNIHLSAELAPTVVHIADAAQETRENPRTIFRVKPTNAVYAVFTSGSTGEPKGIVIEHAAYCTSAMAHIKPLCLDRTSRVLQFSSYAFDICNSDHLSTLIAGGCICVPSEDERNNDIIGALNHMQVNWALLTPSVARLLSSYRMDTPTFKTLVLTGEPMSDDDIAIWTSRLHLLSSYGPAECSMVSTVRPDITSQSDPATIGRAAGCICWVVDQSNGKLAPIGGIGELVIEGPIVARGYLNEIEKTRTAFPKTPAWRQNFRSDSLESCRLYKTGDLVQYNSDGTLRYIGRKDTQVKLRGQRIELSEVEFHTRHCFHDHDVVDVVAEIVTPEWTCSAPTLMAFVYSKSDHFCKSGPSTQEEIVLFAPPTCDFRLRVVEVEKKLQELLPAYMLPSAFVPLHFLPLTVSGKIDRKRLRQQAASLSRSIFSVPDVEKQPPSTPTEKLIQDLFAKVLSLPPGEIGVGDSFFRLGGDSIAAMKLVSLAGEHGLRIRVVDVFNSPTLSNLASSRCAATDIPGWNLSGREASSQSANEKEIFSKTVVAPRIGVTIDDISDVLITTYYQQLMLREVCRYFIITLDGALDRQRLRSACQVLVDEHPILRTLFINIEGIMVQVVLATLDAPVNEHQTSCTADHLAKFLSADTRQRPVNLGTIPLEFTLLCESAVRHALVIRFSHAQYDGLSLPVLCDDLATAYKGQIITNPKSFPQYLKQCKLLWTEEASSFWARTLKGASMTYLPSGHEPGSGSVDRAILRIQNRLSLLSRPIGITIATLVKAAWSLVLMQITRQRDVVFGQLVSGRSSSGIDAEKVVGPCVNIVPIRVRHQADGSLLTFLQMVQQQHVDSIEFESARFEDIVANCTDWSSETFGSVLHHVDIGEKIQFSIDHIDCTGGIFSELSIPDDIWITSTLRHFDLEIDLLTSNWNLSPDLAEDLVLKLCDTIHTICSDPEKPLCKVFPPQD</sequence>
<dbReference type="PANTHER" id="PTHR45527:SF1">
    <property type="entry name" value="FATTY ACID SYNTHASE"/>
    <property type="match status" value="1"/>
</dbReference>
<evidence type="ECO:0000256" key="3">
    <source>
        <dbReference type="ARBA" id="ARBA00022598"/>
    </source>
</evidence>
<keyword evidence="1" id="KW-0596">Phosphopantetheine</keyword>
<dbReference type="FunFam" id="3.40.50.980:FF:000001">
    <property type="entry name" value="Non-ribosomal peptide synthetase"/>
    <property type="match status" value="1"/>
</dbReference>
<dbReference type="CDD" id="cd19545">
    <property type="entry name" value="FUM14_C_NRPS-like"/>
    <property type="match status" value="4"/>
</dbReference>
<keyword evidence="6" id="KW-1185">Reference proteome</keyword>
<dbReference type="SUPFAM" id="SSF52777">
    <property type="entry name" value="CoA-dependent acyltransferases"/>
    <property type="match status" value="11"/>
</dbReference>
<dbReference type="OrthoDB" id="416786at2759"/>
<dbReference type="FunFam" id="1.10.1200.10:FF:000005">
    <property type="entry name" value="Nonribosomal peptide synthetase 1"/>
    <property type="match status" value="2"/>
</dbReference>
<dbReference type="Gene3D" id="3.30.559.10">
    <property type="entry name" value="Chloramphenicol acetyltransferase-like domain"/>
    <property type="match status" value="5"/>
</dbReference>
<name>A0A232M2S0_9EURO</name>
<dbReference type="NCBIfam" id="TIGR01733">
    <property type="entry name" value="AA-adenyl-dom"/>
    <property type="match status" value="5"/>
</dbReference>
<accession>A0A232M2S0</accession>
<dbReference type="SMART" id="SM00823">
    <property type="entry name" value="PKS_PP"/>
    <property type="match status" value="4"/>
</dbReference>
<dbReference type="PROSITE" id="PS00455">
    <property type="entry name" value="AMP_BINDING"/>
    <property type="match status" value="2"/>
</dbReference>
<keyword evidence="2" id="KW-0597">Phosphoprotein</keyword>
<dbReference type="Pfam" id="PF00501">
    <property type="entry name" value="AMP-binding"/>
    <property type="match status" value="5"/>
</dbReference>
<organism evidence="5 6">
    <name type="scientific">Elaphomyces granulatus</name>
    <dbReference type="NCBI Taxonomy" id="519963"/>
    <lineage>
        <taxon>Eukaryota</taxon>
        <taxon>Fungi</taxon>
        <taxon>Dikarya</taxon>
        <taxon>Ascomycota</taxon>
        <taxon>Pezizomycotina</taxon>
        <taxon>Eurotiomycetes</taxon>
        <taxon>Eurotiomycetidae</taxon>
        <taxon>Eurotiales</taxon>
        <taxon>Elaphomycetaceae</taxon>
        <taxon>Elaphomyces</taxon>
    </lineage>
</organism>
<evidence type="ECO:0000259" key="4">
    <source>
        <dbReference type="PROSITE" id="PS50075"/>
    </source>
</evidence>
<evidence type="ECO:0000313" key="5">
    <source>
        <dbReference type="EMBL" id="OXV10693.1"/>
    </source>
</evidence>